<evidence type="ECO:0000313" key="4">
    <source>
        <dbReference type="Proteomes" id="UP000188597"/>
    </source>
</evidence>
<reference evidence="3 4" key="1">
    <citation type="submission" date="2016-11" db="EMBL/GenBank/DDBJ databases">
        <authorList>
            <person name="Jaros S."/>
            <person name="Januszkiewicz K."/>
            <person name="Wedrychowicz H."/>
        </authorList>
    </citation>
    <scope>NUCLEOTIDE SEQUENCE [LARGE SCALE GENOMIC DNA]</scope>
    <source>
        <strain evidence="3 4">Con a/3</strain>
    </source>
</reference>
<evidence type="ECO:0000313" key="3">
    <source>
        <dbReference type="EMBL" id="OOE12129.1"/>
    </source>
</evidence>
<sequence length="239" mass="28087">MNKVSIIIPFYNCPYISFAIESAINQTYTNIEIIVVNDGSSLHKEKVTPYLNRIRYIEKQNGGTASALNMGIQHATGDYFAWLSSDDVFHPLKIEKQLHYMKSINAHASYSNFYLINESGKIVSSPQGMGFPNTVHFLKRMRRGCVINGCTVMLHMNLFKEFGLFDETLLYTQDYDFWLRILSIYHFHYYPEPLVHYRVHSRMGTKQHRIDIRKEMQITTQRHMDKMNELIKIAMQNRF</sequence>
<comment type="similarity">
    <text evidence="1">Belongs to the glycosyltransferase 2 family.</text>
</comment>
<dbReference type="PANTHER" id="PTHR22916:SF3">
    <property type="entry name" value="UDP-GLCNAC:BETAGAL BETA-1,3-N-ACETYLGLUCOSAMINYLTRANSFERASE-LIKE PROTEIN 1"/>
    <property type="match status" value="1"/>
</dbReference>
<dbReference type="PANTHER" id="PTHR22916">
    <property type="entry name" value="GLYCOSYLTRANSFERASE"/>
    <property type="match status" value="1"/>
</dbReference>
<dbReference type="OrthoDB" id="9785185at2"/>
<dbReference type="RefSeq" id="WP_077361649.1">
    <property type="nucleotide sequence ID" value="NZ_MQMF01000002.1"/>
</dbReference>
<dbReference type="EMBL" id="MQMF01000002">
    <property type="protein sequence ID" value="OOE12129.1"/>
    <property type="molecule type" value="Genomic_DNA"/>
</dbReference>
<dbReference type="SUPFAM" id="SSF53448">
    <property type="entry name" value="Nucleotide-diphospho-sugar transferases"/>
    <property type="match status" value="1"/>
</dbReference>
<protein>
    <submittedName>
        <fullName evidence="3">Glycosyl transferase family 2</fullName>
    </submittedName>
</protein>
<dbReference type="InterPro" id="IPR029044">
    <property type="entry name" value="Nucleotide-diphossugar_trans"/>
</dbReference>
<evidence type="ECO:0000256" key="1">
    <source>
        <dbReference type="ARBA" id="ARBA00006739"/>
    </source>
</evidence>
<dbReference type="AlphaFoldDB" id="A0A1V3G6Q7"/>
<comment type="caution">
    <text evidence="3">The sequence shown here is derived from an EMBL/GenBank/DDBJ whole genome shotgun (WGS) entry which is preliminary data.</text>
</comment>
<dbReference type="Pfam" id="PF00535">
    <property type="entry name" value="Glycos_transf_2"/>
    <property type="match status" value="1"/>
</dbReference>
<dbReference type="GO" id="GO:0016758">
    <property type="term" value="F:hexosyltransferase activity"/>
    <property type="evidence" value="ECO:0007669"/>
    <property type="project" value="UniProtKB-ARBA"/>
</dbReference>
<feature type="domain" description="Glycosyltransferase 2-like" evidence="2">
    <location>
        <begin position="5"/>
        <end position="147"/>
    </location>
</feature>
<dbReference type="Gene3D" id="3.90.550.10">
    <property type="entry name" value="Spore Coat Polysaccharide Biosynthesis Protein SpsA, Chain A"/>
    <property type="match status" value="1"/>
</dbReference>
<evidence type="ECO:0000259" key="2">
    <source>
        <dbReference type="Pfam" id="PF00535"/>
    </source>
</evidence>
<proteinExistence type="inferred from homology"/>
<keyword evidence="3" id="KW-0808">Transferase</keyword>
<gene>
    <name evidence="3" type="ORF">UN64_08400</name>
</gene>
<organism evidence="3 4">
    <name type="scientific">Fictibacillus arsenicus</name>
    <dbReference type="NCBI Taxonomy" id="255247"/>
    <lineage>
        <taxon>Bacteria</taxon>
        <taxon>Bacillati</taxon>
        <taxon>Bacillota</taxon>
        <taxon>Bacilli</taxon>
        <taxon>Bacillales</taxon>
        <taxon>Fictibacillaceae</taxon>
        <taxon>Fictibacillus</taxon>
    </lineage>
</organism>
<name>A0A1V3G6Q7_9BACL</name>
<accession>A0A1V3G6Q7</accession>
<dbReference type="InterPro" id="IPR001173">
    <property type="entry name" value="Glyco_trans_2-like"/>
</dbReference>
<dbReference type="Proteomes" id="UP000188597">
    <property type="component" value="Unassembled WGS sequence"/>
</dbReference>